<protein>
    <submittedName>
        <fullName evidence="1">Uncharacterized protein</fullName>
    </submittedName>
</protein>
<evidence type="ECO:0000313" key="2">
    <source>
        <dbReference type="Proteomes" id="UP000265520"/>
    </source>
</evidence>
<comment type="caution">
    <text evidence="1">The sequence shown here is derived from an EMBL/GenBank/DDBJ whole genome shotgun (WGS) entry which is preliminary data.</text>
</comment>
<dbReference type="Proteomes" id="UP000265520">
    <property type="component" value="Unassembled WGS sequence"/>
</dbReference>
<keyword evidence="2" id="KW-1185">Reference proteome</keyword>
<evidence type="ECO:0000313" key="1">
    <source>
        <dbReference type="EMBL" id="MCI63094.1"/>
    </source>
</evidence>
<reference evidence="1 2" key="1">
    <citation type="journal article" date="2018" name="Front. Plant Sci.">
        <title>Red Clover (Trifolium pratense) and Zigzag Clover (T. medium) - A Picture of Genomic Similarities and Differences.</title>
        <authorList>
            <person name="Dluhosova J."/>
            <person name="Istvanek J."/>
            <person name="Nedelnik J."/>
            <person name="Repkova J."/>
        </authorList>
    </citation>
    <scope>NUCLEOTIDE SEQUENCE [LARGE SCALE GENOMIC DNA]</scope>
    <source>
        <strain evidence="2">cv. 10/8</strain>
        <tissue evidence="1">Leaf</tissue>
    </source>
</reference>
<name>A0A392TR00_9FABA</name>
<organism evidence="1 2">
    <name type="scientific">Trifolium medium</name>
    <dbReference type="NCBI Taxonomy" id="97028"/>
    <lineage>
        <taxon>Eukaryota</taxon>
        <taxon>Viridiplantae</taxon>
        <taxon>Streptophyta</taxon>
        <taxon>Embryophyta</taxon>
        <taxon>Tracheophyta</taxon>
        <taxon>Spermatophyta</taxon>
        <taxon>Magnoliopsida</taxon>
        <taxon>eudicotyledons</taxon>
        <taxon>Gunneridae</taxon>
        <taxon>Pentapetalae</taxon>
        <taxon>rosids</taxon>
        <taxon>fabids</taxon>
        <taxon>Fabales</taxon>
        <taxon>Fabaceae</taxon>
        <taxon>Papilionoideae</taxon>
        <taxon>50 kb inversion clade</taxon>
        <taxon>NPAAA clade</taxon>
        <taxon>Hologalegina</taxon>
        <taxon>IRL clade</taxon>
        <taxon>Trifolieae</taxon>
        <taxon>Trifolium</taxon>
    </lineage>
</organism>
<dbReference type="EMBL" id="LXQA010630988">
    <property type="protein sequence ID" value="MCI63094.1"/>
    <property type="molecule type" value="Genomic_DNA"/>
</dbReference>
<accession>A0A392TR00</accession>
<proteinExistence type="predicted"/>
<sequence>MAGENSHPPPPPITLQDAIAEIRRLQTKMASVEKGKADKELGTRKMKLLIPNL</sequence>
<dbReference type="AlphaFoldDB" id="A0A392TR00"/>